<dbReference type="SMART" id="SM00326">
    <property type="entry name" value="SH3"/>
    <property type="match status" value="1"/>
</dbReference>
<dbReference type="Gene3D" id="6.10.250.220">
    <property type="match status" value="1"/>
</dbReference>
<dbReference type="GO" id="GO:0016301">
    <property type="term" value="F:kinase activity"/>
    <property type="evidence" value="ECO:0007669"/>
    <property type="project" value="UniProtKB-KW"/>
</dbReference>
<keyword evidence="10" id="KW-0808">Transferase</keyword>
<dbReference type="Gene3D" id="2.30.29.30">
    <property type="entry name" value="Pleckstrin-homology domain (PH domain)/Phosphotyrosine-binding domain (PTB)"/>
    <property type="match status" value="1"/>
</dbReference>
<protein>
    <submittedName>
        <fullName evidence="10">Src kinase-associated phosphoprotein 2-A</fullName>
    </submittedName>
</protein>
<evidence type="ECO:0000313" key="11">
    <source>
        <dbReference type="Proteomes" id="UP000242188"/>
    </source>
</evidence>
<evidence type="ECO:0000256" key="1">
    <source>
        <dbReference type="ARBA" id="ARBA00004496"/>
    </source>
</evidence>
<dbReference type="Pfam" id="PF00018">
    <property type="entry name" value="SH3_1"/>
    <property type="match status" value="1"/>
</dbReference>
<keyword evidence="4" id="KW-0963">Cytoplasm</keyword>
<accession>A0A210QNK1</accession>
<evidence type="ECO:0000313" key="10">
    <source>
        <dbReference type="EMBL" id="OWF50302.1"/>
    </source>
</evidence>
<dbReference type="GO" id="GO:0005886">
    <property type="term" value="C:plasma membrane"/>
    <property type="evidence" value="ECO:0007669"/>
    <property type="project" value="TreeGrafter"/>
</dbReference>
<dbReference type="PROSITE" id="PS50003">
    <property type="entry name" value="PH_DOMAIN"/>
    <property type="match status" value="1"/>
</dbReference>
<name>A0A210QNK1_MIZYE</name>
<dbReference type="AlphaFoldDB" id="A0A210QNK1"/>
<dbReference type="Proteomes" id="UP000242188">
    <property type="component" value="Unassembled WGS sequence"/>
</dbReference>
<dbReference type="InterPro" id="IPR011993">
    <property type="entry name" value="PH-like_dom_sf"/>
</dbReference>
<comment type="subcellular location">
    <subcellularLocation>
        <location evidence="1">Cytoplasm</location>
    </subcellularLocation>
</comment>
<evidence type="ECO:0000256" key="2">
    <source>
        <dbReference type="ARBA" id="ARBA00005864"/>
    </source>
</evidence>
<keyword evidence="3 6" id="KW-0728">SH3 domain</keyword>
<feature type="domain" description="SH3" evidence="8">
    <location>
        <begin position="365"/>
        <end position="426"/>
    </location>
</feature>
<feature type="compositionally biased region" description="Basic and acidic residues" evidence="7">
    <location>
        <begin position="345"/>
        <end position="354"/>
    </location>
</feature>
<keyword evidence="5" id="KW-0597">Phosphoprotein</keyword>
<dbReference type="EMBL" id="NEDP02002668">
    <property type="protein sequence ID" value="OWF50302.1"/>
    <property type="molecule type" value="Genomic_DNA"/>
</dbReference>
<proteinExistence type="inferred from homology"/>
<sequence length="430" mass="48451">MALMFESIRNIFSDVDNFLQETLKNEKLSKSSTEHRQSLLDKINKILVEYPQLAPEKNKTALNSSSPSAWSVWKNRLSMSFLDVDKGDESSRTGGSSTTEDGEDPYSDQKFPDVAAQDIKDDVISGFLEKKQKRGIILMAKLQKRWCVIKDDCLYYYENKKDKKQRGAFCLSGYSFQAAPDFVKEANKKDLSFEVVCQGKRTFQFVALNTEDLRRWKSAIEKVTGTQKIYDDDPDDIYEPIDEPLVESSPPSKEPQPEQAVESEEQDIYDDTAPAPGDDDDQETYDDCGNMATPSPVVPSRNAPRTQPTATGRKPLPPVPNSQTPPPLPPPSRSHLNPPPPPPPRENKPDAPETKRRKIVNPKEDFENLYYGKWDFSGGTNDELTFKKGDMIHVISKEFDAKSWWVGELQGSYGLVPKFHLAPAYEAASA</sequence>
<evidence type="ECO:0000256" key="6">
    <source>
        <dbReference type="PROSITE-ProRule" id="PRU00192"/>
    </source>
</evidence>
<dbReference type="GO" id="GO:0005737">
    <property type="term" value="C:cytoplasm"/>
    <property type="evidence" value="ECO:0007669"/>
    <property type="project" value="UniProtKB-SubCell"/>
</dbReference>
<dbReference type="InterPro" id="IPR001849">
    <property type="entry name" value="PH_domain"/>
</dbReference>
<evidence type="ECO:0000259" key="9">
    <source>
        <dbReference type="PROSITE" id="PS50003"/>
    </source>
</evidence>
<comment type="similarity">
    <text evidence="2">Belongs to the SKAP family.</text>
</comment>
<keyword evidence="10" id="KW-0418">Kinase</keyword>
<feature type="compositionally biased region" description="Pro residues" evidence="7">
    <location>
        <begin position="315"/>
        <end position="344"/>
    </location>
</feature>
<feature type="region of interest" description="Disordered" evidence="7">
    <location>
        <begin position="227"/>
        <end position="361"/>
    </location>
</feature>
<dbReference type="SMART" id="SM00233">
    <property type="entry name" value="PH"/>
    <property type="match status" value="1"/>
</dbReference>
<feature type="region of interest" description="Disordered" evidence="7">
    <location>
        <begin position="85"/>
        <end position="110"/>
    </location>
</feature>
<dbReference type="SUPFAM" id="SSF50044">
    <property type="entry name" value="SH3-domain"/>
    <property type="match status" value="1"/>
</dbReference>
<comment type="caution">
    <text evidence="10">The sequence shown here is derived from an EMBL/GenBank/DDBJ whole genome shotgun (WGS) entry which is preliminary data.</text>
</comment>
<dbReference type="STRING" id="6573.A0A210QNK1"/>
<dbReference type="SUPFAM" id="SSF50729">
    <property type="entry name" value="PH domain-like"/>
    <property type="match status" value="1"/>
</dbReference>
<dbReference type="Gene3D" id="2.30.30.40">
    <property type="entry name" value="SH3 Domains"/>
    <property type="match status" value="1"/>
</dbReference>
<feature type="compositionally biased region" description="Acidic residues" evidence="7">
    <location>
        <begin position="261"/>
        <end position="270"/>
    </location>
</feature>
<evidence type="ECO:0000256" key="3">
    <source>
        <dbReference type="ARBA" id="ARBA00022443"/>
    </source>
</evidence>
<keyword evidence="11" id="KW-1185">Reference proteome</keyword>
<feature type="compositionally biased region" description="Acidic residues" evidence="7">
    <location>
        <begin position="232"/>
        <end position="245"/>
    </location>
</feature>
<reference evidence="10 11" key="1">
    <citation type="journal article" date="2017" name="Nat. Ecol. Evol.">
        <title>Scallop genome provides insights into evolution of bilaterian karyotype and development.</title>
        <authorList>
            <person name="Wang S."/>
            <person name="Zhang J."/>
            <person name="Jiao W."/>
            <person name="Li J."/>
            <person name="Xun X."/>
            <person name="Sun Y."/>
            <person name="Guo X."/>
            <person name="Huan P."/>
            <person name="Dong B."/>
            <person name="Zhang L."/>
            <person name="Hu X."/>
            <person name="Sun X."/>
            <person name="Wang J."/>
            <person name="Zhao C."/>
            <person name="Wang Y."/>
            <person name="Wang D."/>
            <person name="Huang X."/>
            <person name="Wang R."/>
            <person name="Lv J."/>
            <person name="Li Y."/>
            <person name="Zhang Z."/>
            <person name="Liu B."/>
            <person name="Lu W."/>
            <person name="Hui Y."/>
            <person name="Liang J."/>
            <person name="Zhou Z."/>
            <person name="Hou R."/>
            <person name="Li X."/>
            <person name="Liu Y."/>
            <person name="Li H."/>
            <person name="Ning X."/>
            <person name="Lin Y."/>
            <person name="Zhao L."/>
            <person name="Xing Q."/>
            <person name="Dou J."/>
            <person name="Li Y."/>
            <person name="Mao J."/>
            <person name="Guo H."/>
            <person name="Dou H."/>
            <person name="Li T."/>
            <person name="Mu C."/>
            <person name="Jiang W."/>
            <person name="Fu Q."/>
            <person name="Fu X."/>
            <person name="Miao Y."/>
            <person name="Liu J."/>
            <person name="Yu Q."/>
            <person name="Li R."/>
            <person name="Liao H."/>
            <person name="Li X."/>
            <person name="Kong Y."/>
            <person name="Jiang Z."/>
            <person name="Chourrout D."/>
            <person name="Li R."/>
            <person name="Bao Z."/>
        </authorList>
    </citation>
    <scope>NUCLEOTIDE SEQUENCE [LARGE SCALE GENOMIC DNA]</scope>
    <source>
        <strain evidence="10 11">PY_sf001</strain>
    </source>
</reference>
<dbReference type="Pfam" id="PF00169">
    <property type="entry name" value="PH"/>
    <property type="match status" value="1"/>
</dbReference>
<feature type="compositionally biased region" description="Acidic residues" evidence="7">
    <location>
        <begin position="277"/>
        <end position="286"/>
    </location>
</feature>
<dbReference type="InterPro" id="IPR001452">
    <property type="entry name" value="SH3_domain"/>
</dbReference>
<dbReference type="InterPro" id="IPR037781">
    <property type="entry name" value="SKAP_fam"/>
</dbReference>
<dbReference type="PANTHER" id="PTHR15129:SF0">
    <property type="entry name" value="SH3 DOMAIN-CONTAINING PROTEIN"/>
    <property type="match status" value="1"/>
</dbReference>
<dbReference type="OrthoDB" id="243840at2759"/>
<dbReference type="PANTHER" id="PTHR15129">
    <property type="entry name" value="SRC-ASSOCIATED ADAPTOR PROTEIN"/>
    <property type="match status" value="1"/>
</dbReference>
<evidence type="ECO:0000256" key="7">
    <source>
        <dbReference type="SAM" id="MobiDB-lite"/>
    </source>
</evidence>
<evidence type="ECO:0000256" key="4">
    <source>
        <dbReference type="ARBA" id="ARBA00022490"/>
    </source>
</evidence>
<dbReference type="InterPro" id="IPR036028">
    <property type="entry name" value="SH3-like_dom_sf"/>
</dbReference>
<evidence type="ECO:0000256" key="5">
    <source>
        <dbReference type="ARBA" id="ARBA00022553"/>
    </source>
</evidence>
<gene>
    <name evidence="10" type="ORF">KP79_PYT13490</name>
</gene>
<evidence type="ECO:0000259" key="8">
    <source>
        <dbReference type="PROSITE" id="PS50002"/>
    </source>
</evidence>
<organism evidence="10 11">
    <name type="scientific">Mizuhopecten yessoensis</name>
    <name type="common">Japanese scallop</name>
    <name type="synonym">Patinopecten yessoensis</name>
    <dbReference type="NCBI Taxonomy" id="6573"/>
    <lineage>
        <taxon>Eukaryota</taxon>
        <taxon>Metazoa</taxon>
        <taxon>Spiralia</taxon>
        <taxon>Lophotrochozoa</taxon>
        <taxon>Mollusca</taxon>
        <taxon>Bivalvia</taxon>
        <taxon>Autobranchia</taxon>
        <taxon>Pteriomorphia</taxon>
        <taxon>Pectinida</taxon>
        <taxon>Pectinoidea</taxon>
        <taxon>Pectinidae</taxon>
        <taxon>Mizuhopecten</taxon>
    </lineage>
</organism>
<dbReference type="PROSITE" id="PS50002">
    <property type="entry name" value="SH3"/>
    <property type="match status" value="1"/>
</dbReference>
<feature type="domain" description="PH" evidence="9">
    <location>
        <begin position="121"/>
        <end position="225"/>
    </location>
</feature>